<feature type="domain" description="HAMP" evidence="17">
    <location>
        <begin position="160"/>
        <end position="212"/>
    </location>
</feature>
<dbReference type="SMART" id="SM00304">
    <property type="entry name" value="HAMP"/>
    <property type="match status" value="1"/>
</dbReference>
<dbReference type="PROSITE" id="PS50885">
    <property type="entry name" value="HAMP"/>
    <property type="match status" value="1"/>
</dbReference>
<evidence type="ECO:0000256" key="7">
    <source>
        <dbReference type="ARBA" id="ARBA00022692"/>
    </source>
</evidence>
<dbReference type="GO" id="GO:0005886">
    <property type="term" value="C:plasma membrane"/>
    <property type="evidence" value="ECO:0007669"/>
    <property type="project" value="UniProtKB-SubCell"/>
</dbReference>
<dbReference type="PANTHER" id="PTHR24421:SF10">
    <property type="entry name" value="NITRATE_NITRITE SENSOR PROTEIN NARQ"/>
    <property type="match status" value="1"/>
</dbReference>
<dbReference type="SUPFAM" id="SSF55874">
    <property type="entry name" value="ATPase domain of HSP90 chaperone/DNA topoisomerase II/histidine kinase"/>
    <property type="match status" value="1"/>
</dbReference>
<dbReference type="GO" id="GO:0046983">
    <property type="term" value="F:protein dimerization activity"/>
    <property type="evidence" value="ECO:0007669"/>
    <property type="project" value="UniProtKB-UniRule"/>
</dbReference>
<organism evidence="18 19">
    <name type="scientific">Neisseria elongata subsp. nitroreducens</name>
    <dbReference type="NCBI Taxonomy" id="90367"/>
    <lineage>
        <taxon>Bacteria</taxon>
        <taxon>Pseudomonadati</taxon>
        <taxon>Pseudomonadota</taxon>
        <taxon>Betaproteobacteria</taxon>
        <taxon>Neisseriales</taxon>
        <taxon>Neisseriaceae</taxon>
        <taxon>Neisseria</taxon>
    </lineage>
</organism>
<evidence type="ECO:0000256" key="15">
    <source>
        <dbReference type="SAM" id="Phobius"/>
    </source>
</evidence>
<dbReference type="Proteomes" id="UP000708805">
    <property type="component" value="Unassembled WGS sequence"/>
</dbReference>
<keyword evidence="4 14" id="KW-0997">Cell inner membrane</keyword>
<keyword evidence="7 15" id="KW-0812">Transmembrane</keyword>
<dbReference type="GO" id="GO:0005524">
    <property type="term" value="F:ATP binding"/>
    <property type="evidence" value="ECO:0007669"/>
    <property type="project" value="UniProtKB-UniRule"/>
</dbReference>
<keyword evidence="6 14" id="KW-0808">Transferase</keyword>
<evidence type="ECO:0000256" key="6">
    <source>
        <dbReference type="ARBA" id="ARBA00022679"/>
    </source>
</evidence>
<evidence type="ECO:0000256" key="1">
    <source>
        <dbReference type="ARBA" id="ARBA00000085"/>
    </source>
</evidence>
<dbReference type="Gene3D" id="3.30.565.10">
    <property type="entry name" value="Histidine kinase-like ATPase, C-terminal domain"/>
    <property type="match status" value="1"/>
</dbReference>
<dbReference type="SMART" id="SM00387">
    <property type="entry name" value="HATPase_c"/>
    <property type="match status" value="1"/>
</dbReference>
<dbReference type="GO" id="GO:0000155">
    <property type="term" value="F:phosphorelay sensor kinase activity"/>
    <property type="evidence" value="ECO:0007669"/>
    <property type="project" value="UniProtKB-UniRule"/>
</dbReference>
<keyword evidence="10 14" id="KW-0067">ATP-binding</keyword>
<feature type="domain" description="Histidine kinase" evidence="16">
    <location>
        <begin position="409"/>
        <end position="603"/>
    </location>
</feature>
<dbReference type="PANTHER" id="PTHR24421">
    <property type="entry name" value="NITRATE/NITRITE SENSOR PROTEIN NARX-RELATED"/>
    <property type="match status" value="1"/>
</dbReference>
<dbReference type="InterPro" id="IPR050482">
    <property type="entry name" value="Sensor_HK_TwoCompSys"/>
</dbReference>
<dbReference type="Pfam" id="PF13675">
    <property type="entry name" value="PilJ"/>
    <property type="match status" value="1"/>
</dbReference>
<protein>
    <recommendedName>
        <fullName evidence="14">Sensor protein</fullName>
        <ecNumber evidence="14">2.7.13.3</ecNumber>
    </recommendedName>
</protein>
<reference evidence="18" key="1">
    <citation type="submission" date="2021-04" db="EMBL/GenBank/DDBJ databases">
        <title>Genomic characterization of endocarditis-associated Neisseria elongata subsp. nitroreducens.</title>
        <authorList>
            <person name="Schorner M."/>
            <person name="Passarelli-Araujo H."/>
            <person name="Scheffer M."/>
            <person name="Barazzetti F."/>
            <person name="Martins J."/>
            <person name="Machado H."/>
            <person name="Palmeiro J."/>
            <person name="Bazzo M."/>
        </authorList>
    </citation>
    <scope>NUCLEOTIDE SEQUENCE</scope>
    <source>
        <strain evidence="18">Nel_M001</strain>
    </source>
</reference>
<dbReference type="InterPro" id="IPR003660">
    <property type="entry name" value="HAMP_dom"/>
</dbReference>
<dbReference type="CDD" id="cd16917">
    <property type="entry name" value="HATPase_UhpB-NarQ-NarX-like"/>
    <property type="match status" value="1"/>
</dbReference>
<dbReference type="Pfam" id="PF00672">
    <property type="entry name" value="HAMP"/>
    <property type="match status" value="1"/>
</dbReference>
<keyword evidence="9 14" id="KW-0418">Kinase</keyword>
<dbReference type="InterPro" id="IPR029016">
    <property type="entry name" value="GAF-like_dom_sf"/>
</dbReference>
<dbReference type="Gene3D" id="6.10.340.10">
    <property type="match status" value="1"/>
</dbReference>
<dbReference type="Pfam" id="PF02518">
    <property type="entry name" value="HATPase_c"/>
    <property type="match status" value="1"/>
</dbReference>
<dbReference type="PIRSF" id="PIRSF003167">
    <property type="entry name" value="STHK_NarX/NarQ"/>
    <property type="match status" value="1"/>
</dbReference>
<dbReference type="EMBL" id="JAGJWT010000002">
    <property type="protein sequence ID" value="MBS9340145.1"/>
    <property type="molecule type" value="Genomic_DNA"/>
</dbReference>
<comment type="subcellular location">
    <subcellularLocation>
        <location evidence="2">Cell inner membrane</location>
        <topology evidence="2">Multi-pass membrane protein</topology>
    </subcellularLocation>
</comment>
<dbReference type="AlphaFoldDB" id="A0A9X0ZVM6"/>
<keyword evidence="3 14" id="KW-1003">Cell membrane</keyword>
<dbReference type="Gene3D" id="1.20.5.1930">
    <property type="match status" value="1"/>
</dbReference>
<evidence type="ECO:0000256" key="3">
    <source>
        <dbReference type="ARBA" id="ARBA00022475"/>
    </source>
</evidence>
<evidence type="ECO:0000256" key="12">
    <source>
        <dbReference type="ARBA" id="ARBA00023012"/>
    </source>
</evidence>
<dbReference type="SUPFAM" id="SSF55781">
    <property type="entry name" value="GAF domain-like"/>
    <property type="match status" value="1"/>
</dbReference>
<evidence type="ECO:0000256" key="11">
    <source>
        <dbReference type="ARBA" id="ARBA00022989"/>
    </source>
</evidence>
<keyword evidence="11 15" id="KW-1133">Transmembrane helix</keyword>
<evidence type="ECO:0000259" key="16">
    <source>
        <dbReference type="PROSITE" id="PS50109"/>
    </source>
</evidence>
<evidence type="ECO:0000313" key="19">
    <source>
        <dbReference type="Proteomes" id="UP000708805"/>
    </source>
</evidence>
<dbReference type="InterPro" id="IPR003594">
    <property type="entry name" value="HATPase_dom"/>
</dbReference>
<comment type="caution">
    <text evidence="18">The sequence shown here is derived from an EMBL/GenBank/DDBJ whole genome shotgun (WGS) entry which is preliminary data.</text>
</comment>
<keyword evidence="5" id="KW-0597">Phosphoprotein</keyword>
<name>A0A9X0ZVM6_NEIEL</name>
<dbReference type="InterPro" id="IPR016380">
    <property type="entry name" value="Sig_transdc_His_kin_NarX/NarQ"/>
</dbReference>
<evidence type="ECO:0000256" key="9">
    <source>
        <dbReference type="ARBA" id="ARBA00022777"/>
    </source>
</evidence>
<evidence type="ECO:0000313" key="18">
    <source>
        <dbReference type="EMBL" id="MBS9340145.1"/>
    </source>
</evidence>
<evidence type="ECO:0000256" key="13">
    <source>
        <dbReference type="ARBA" id="ARBA00023136"/>
    </source>
</evidence>
<dbReference type="InterPro" id="IPR029095">
    <property type="entry name" value="NarX-like_N"/>
</dbReference>
<dbReference type="EC" id="2.7.13.3" evidence="14"/>
<accession>A0A9X0ZVM6</accession>
<comment type="catalytic activity">
    <reaction evidence="1 14">
        <text>ATP + protein L-histidine = ADP + protein N-phospho-L-histidine.</text>
        <dbReference type="EC" id="2.7.13.3"/>
    </reaction>
</comment>
<dbReference type="InterPro" id="IPR005467">
    <property type="entry name" value="His_kinase_dom"/>
</dbReference>
<evidence type="ECO:0000256" key="14">
    <source>
        <dbReference type="PIRNR" id="PIRNR003167"/>
    </source>
</evidence>
<dbReference type="PROSITE" id="PS50109">
    <property type="entry name" value="HIS_KIN"/>
    <property type="match status" value="1"/>
</dbReference>
<evidence type="ECO:0000256" key="4">
    <source>
        <dbReference type="ARBA" id="ARBA00022519"/>
    </source>
</evidence>
<dbReference type="Gene3D" id="1.20.120.960">
    <property type="entry name" value="Histidine kinase NarX, sensor domain"/>
    <property type="match status" value="1"/>
</dbReference>
<evidence type="ECO:0000256" key="5">
    <source>
        <dbReference type="ARBA" id="ARBA00022553"/>
    </source>
</evidence>
<evidence type="ECO:0000256" key="10">
    <source>
        <dbReference type="ARBA" id="ARBA00022840"/>
    </source>
</evidence>
<evidence type="ECO:0000256" key="2">
    <source>
        <dbReference type="ARBA" id="ARBA00004429"/>
    </source>
</evidence>
<evidence type="ECO:0000259" key="17">
    <source>
        <dbReference type="PROSITE" id="PS50885"/>
    </source>
</evidence>
<evidence type="ECO:0000256" key="8">
    <source>
        <dbReference type="ARBA" id="ARBA00022741"/>
    </source>
</evidence>
<dbReference type="InterPro" id="IPR011712">
    <property type="entry name" value="Sig_transdc_His_kin_sub3_dim/P"/>
</dbReference>
<keyword evidence="8 14" id="KW-0547">Nucleotide-binding</keyword>
<dbReference type="SUPFAM" id="SSF158472">
    <property type="entry name" value="HAMP domain-like"/>
    <property type="match status" value="1"/>
</dbReference>
<dbReference type="InterPro" id="IPR036890">
    <property type="entry name" value="HATPase_C_sf"/>
</dbReference>
<sequence>MGSIILTLLLSWRLEGSAAAINDAGRLRMQTYRLGLMLRNGNAATDVHKRVAEFDATLQNLKQGNPSRPLFLPDTPLVHQHLNTLQSQWQDVRSIVLAAAGSETQVDEKRLQAFVDTIDDLVSTVEEVNARHTYWLRLFQSCLMSMVLLGACVMVVLLYLWIIRPLDDLQTGVKAIHDGKLGVQVPVDNLTEFAQLDQGFNQMSSRLQQLYAHLEQEVAEKTHDLASKNYTLETLYFFSRFLSQAHVSGEACEMFLQKVMALVPAKAGSIRLLDFKRRRMDLISHIGLPETLQTADACRQLDDCLCGQSVCQGNWQPIHFHDYPLVDDSVTNCKKAGFHHLQVFKICYSGQELGMMTLYFEQDCAPNTVSNDLLDALCNQLGLVLTNIRLADESRQLAVLQERNLMAQGLHDSIAQTLTFLNLQAQMLESALSEGKQDQVTENLQFIKEGVQECYEDVRELLLNFRTKISRKEFAEAVQTLVDRFEQQTQVPVTLNWQGDGPDLNSEQQLQFIFILQESLSNIRKHAHAQNVVITFDNRQDFIMTITDDGLGFDPTKLAEQSGSHVGLNIMRERALRIHARLELDSSAGGGHTRICLTLPQQERILI</sequence>
<keyword evidence="12 14" id="KW-0902">Two-component regulatory system</keyword>
<gene>
    <name evidence="18" type="ORF">J8641_04775</name>
</gene>
<dbReference type="Gene3D" id="3.30.450.40">
    <property type="match status" value="1"/>
</dbReference>
<keyword evidence="13 14" id="KW-0472">Membrane</keyword>
<dbReference type="Pfam" id="PF07730">
    <property type="entry name" value="HisKA_3"/>
    <property type="match status" value="1"/>
</dbReference>
<feature type="transmembrane region" description="Helical" evidence="15">
    <location>
        <begin position="138"/>
        <end position="162"/>
    </location>
</feature>
<dbReference type="CDD" id="cd06225">
    <property type="entry name" value="HAMP"/>
    <property type="match status" value="1"/>
</dbReference>
<dbReference type="InterPro" id="IPR042295">
    <property type="entry name" value="NarX-like_N_sf"/>
</dbReference>
<proteinExistence type="predicted"/>